<feature type="compositionally biased region" description="Polar residues" evidence="1">
    <location>
        <begin position="48"/>
        <end position="62"/>
    </location>
</feature>
<evidence type="ECO:0000313" key="4">
    <source>
        <dbReference type="Proteomes" id="UP000694621"/>
    </source>
</evidence>
<organism evidence="3 4">
    <name type="scientific">Astyanax mexicanus</name>
    <name type="common">Blind cave fish</name>
    <name type="synonym">Astyanax fasciatus mexicanus</name>
    <dbReference type="NCBI Taxonomy" id="7994"/>
    <lineage>
        <taxon>Eukaryota</taxon>
        <taxon>Metazoa</taxon>
        <taxon>Chordata</taxon>
        <taxon>Craniata</taxon>
        <taxon>Vertebrata</taxon>
        <taxon>Euteleostomi</taxon>
        <taxon>Actinopterygii</taxon>
        <taxon>Neopterygii</taxon>
        <taxon>Teleostei</taxon>
        <taxon>Ostariophysi</taxon>
        <taxon>Characiformes</taxon>
        <taxon>Characoidei</taxon>
        <taxon>Acestrorhamphidae</taxon>
        <taxon>Acestrorhamphinae</taxon>
        <taxon>Astyanax</taxon>
    </lineage>
</organism>
<name>A0A8B9JRE3_ASTMX</name>
<accession>A0A8B9JRE3</accession>
<dbReference type="AlphaFoldDB" id="A0A8B9JRE3"/>
<feature type="region of interest" description="Disordered" evidence="1">
    <location>
        <begin position="29"/>
        <end position="66"/>
    </location>
</feature>
<dbReference type="Proteomes" id="UP000694621">
    <property type="component" value="Unplaced"/>
</dbReference>
<reference evidence="3" key="1">
    <citation type="submission" date="2025-08" db="UniProtKB">
        <authorList>
            <consortium name="Ensembl"/>
        </authorList>
    </citation>
    <scope>IDENTIFICATION</scope>
</reference>
<feature type="compositionally biased region" description="Basic and acidic residues" evidence="1">
    <location>
        <begin position="34"/>
        <end position="46"/>
    </location>
</feature>
<evidence type="ECO:0000313" key="3">
    <source>
        <dbReference type="Ensembl" id="ENSAMXP00005025247.1"/>
    </source>
</evidence>
<protein>
    <submittedName>
        <fullName evidence="3">Uncharacterized protein</fullName>
    </submittedName>
</protein>
<evidence type="ECO:0000256" key="2">
    <source>
        <dbReference type="SAM" id="Phobius"/>
    </source>
</evidence>
<proteinExistence type="predicted"/>
<keyword evidence="2" id="KW-0472">Membrane</keyword>
<dbReference type="Ensembl" id="ENSAMXT00005027832.1">
    <property type="protein sequence ID" value="ENSAMXP00005025247.1"/>
    <property type="gene ID" value="ENSAMXG00005012799.1"/>
</dbReference>
<keyword evidence="2" id="KW-1133">Transmembrane helix</keyword>
<sequence>MLTLVRAARRQVCQAAGLRAQLTAPELKRRMKAEKKAAEKDAKVKDQVPQNKDTNDKAQQNAYGADEETLDPNLVVMIKQYHNTAFTHYFSKRNEKAINLNTFTVLWGLLFLWLKSSKPTEASC</sequence>
<evidence type="ECO:0000256" key="1">
    <source>
        <dbReference type="SAM" id="MobiDB-lite"/>
    </source>
</evidence>
<feature type="transmembrane region" description="Helical" evidence="2">
    <location>
        <begin position="97"/>
        <end position="114"/>
    </location>
</feature>
<keyword evidence="2" id="KW-0812">Transmembrane</keyword>